<feature type="domain" description="Major facilitator superfamily (MFS) profile" evidence="2">
    <location>
        <begin position="26"/>
        <end position="421"/>
    </location>
</feature>
<name>A0A381UUW0_9ZZZZ</name>
<reference evidence="3" key="1">
    <citation type="submission" date="2018-05" db="EMBL/GenBank/DDBJ databases">
        <authorList>
            <person name="Lanie J.A."/>
            <person name="Ng W.-L."/>
            <person name="Kazmierczak K.M."/>
            <person name="Andrzejewski T.M."/>
            <person name="Davidsen T.M."/>
            <person name="Wayne K.J."/>
            <person name="Tettelin H."/>
            <person name="Glass J.I."/>
            <person name="Rusch D."/>
            <person name="Podicherti R."/>
            <person name="Tsui H.-C.T."/>
            <person name="Winkler M.E."/>
        </authorList>
    </citation>
    <scope>NUCLEOTIDE SEQUENCE</scope>
</reference>
<feature type="transmembrane region" description="Helical" evidence="1">
    <location>
        <begin position="178"/>
        <end position="198"/>
    </location>
</feature>
<feature type="non-terminal residue" evidence="3">
    <location>
        <position position="1"/>
    </location>
</feature>
<keyword evidence="1" id="KW-0812">Transmembrane</keyword>
<feature type="transmembrane region" description="Helical" evidence="1">
    <location>
        <begin position="91"/>
        <end position="108"/>
    </location>
</feature>
<dbReference type="PROSITE" id="PS50850">
    <property type="entry name" value="MFS"/>
    <property type="match status" value="1"/>
</dbReference>
<dbReference type="AlphaFoldDB" id="A0A381UUW0"/>
<feature type="transmembrane region" description="Helical" evidence="1">
    <location>
        <begin position="371"/>
        <end position="390"/>
    </location>
</feature>
<feature type="transmembrane region" description="Helical" evidence="1">
    <location>
        <begin position="312"/>
        <end position="331"/>
    </location>
</feature>
<dbReference type="SUPFAM" id="SSF103473">
    <property type="entry name" value="MFS general substrate transporter"/>
    <property type="match status" value="1"/>
</dbReference>
<keyword evidence="1" id="KW-0472">Membrane</keyword>
<dbReference type="CDD" id="cd17355">
    <property type="entry name" value="MFS_YcxA_like"/>
    <property type="match status" value="1"/>
</dbReference>
<dbReference type="EMBL" id="UINC01007048">
    <property type="protein sequence ID" value="SVA31127.1"/>
    <property type="molecule type" value="Genomic_DNA"/>
</dbReference>
<gene>
    <name evidence="3" type="ORF">METZ01_LOCUS83981</name>
</gene>
<dbReference type="InterPro" id="IPR036259">
    <property type="entry name" value="MFS_trans_sf"/>
</dbReference>
<feature type="transmembrane region" description="Helical" evidence="1">
    <location>
        <begin position="21"/>
        <end position="42"/>
    </location>
</feature>
<dbReference type="PANTHER" id="PTHR11360:SF284">
    <property type="entry name" value="EG:103B4.3 PROTEIN-RELATED"/>
    <property type="match status" value="1"/>
</dbReference>
<feature type="transmembrane region" description="Helical" evidence="1">
    <location>
        <begin position="149"/>
        <end position="172"/>
    </location>
</feature>
<dbReference type="Gene3D" id="1.20.1250.20">
    <property type="entry name" value="MFS general substrate transporter like domains"/>
    <property type="match status" value="2"/>
</dbReference>
<feature type="transmembrane region" description="Helical" evidence="1">
    <location>
        <begin position="62"/>
        <end position="84"/>
    </location>
</feature>
<dbReference type="Pfam" id="PF07690">
    <property type="entry name" value="MFS_1"/>
    <property type="match status" value="1"/>
</dbReference>
<dbReference type="InterPro" id="IPR020846">
    <property type="entry name" value="MFS_dom"/>
</dbReference>
<evidence type="ECO:0000256" key="1">
    <source>
        <dbReference type="SAM" id="Phobius"/>
    </source>
</evidence>
<feature type="transmembrane region" description="Helical" evidence="1">
    <location>
        <begin position="247"/>
        <end position="272"/>
    </location>
</feature>
<evidence type="ECO:0000313" key="3">
    <source>
        <dbReference type="EMBL" id="SVA31127.1"/>
    </source>
</evidence>
<proteinExistence type="predicted"/>
<protein>
    <recommendedName>
        <fullName evidence="2">Major facilitator superfamily (MFS) profile domain-containing protein</fullName>
    </recommendedName>
</protein>
<feature type="transmembrane region" description="Helical" evidence="1">
    <location>
        <begin position="284"/>
        <end position="305"/>
    </location>
</feature>
<feature type="transmembrane region" description="Helical" evidence="1">
    <location>
        <begin position="114"/>
        <end position="137"/>
    </location>
</feature>
<feature type="transmembrane region" description="Helical" evidence="1">
    <location>
        <begin position="337"/>
        <end position="359"/>
    </location>
</feature>
<dbReference type="InterPro" id="IPR011701">
    <property type="entry name" value="MFS"/>
</dbReference>
<accession>A0A381UUW0</accession>
<dbReference type="InterPro" id="IPR050327">
    <property type="entry name" value="Proton-linked_MCT"/>
</dbReference>
<organism evidence="3">
    <name type="scientific">marine metagenome</name>
    <dbReference type="NCBI Taxonomy" id="408172"/>
    <lineage>
        <taxon>unclassified sequences</taxon>
        <taxon>metagenomes</taxon>
        <taxon>ecological metagenomes</taxon>
    </lineage>
</organism>
<sequence length="421" mass="45460">MNLAKLIGKQPIFTWRSSLFYGWWLVIITLFLNASTGSPTFGGVGIWVDSLESEFGWSRTQLSLAFSLGQLEGSIIGPLVGILVDRIGPKNVVLAGVSIIGVGFLILSQTNTLWVFYLAYGVIMLGASGGGWLPMMTVINNWFDKKRSIAMGFGGIGFSLGSFLLVPALAWFVVPDNVGWQTTSMSLGIFFLLIAFPITRLIRNSPEEFGEVPDGLASKSESVESADHVQKNVDLDYTIMQVLRIPVFWILSICNACSTMLIGTMMVHMILALKDQGIPVQTGAWIWGATMGFSGVAQIFGGWLGDRVRKNIALCVFGCLQAVGTITATFVTSVYLAPIFILTYGLGFGARIPLGTAIRGEYFGRKAFGKVLGLSMGPMSVMMMIGPVVAARMYDAQGSYDMAFYSLSTVSIIGSLGFLLA</sequence>
<keyword evidence="1" id="KW-1133">Transmembrane helix</keyword>
<feature type="transmembrane region" description="Helical" evidence="1">
    <location>
        <begin position="402"/>
        <end position="420"/>
    </location>
</feature>
<evidence type="ECO:0000259" key="2">
    <source>
        <dbReference type="PROSITE" id="PS50850"/>
    </source>
</evidence>
<dbReference type="GO" id="GO:0022857">
    <property type="term" value="F:transmembrane transporter activity"/>
    <property type="evidence" value="ECO:0007669"/>
    <property type="project" value="InterPro"/>
</dbReference>
<feature type="non-terminal residue" evidence="3">
    <location>
        <position position="421"/>
    </location>
</feature>
<dbReference type="PANTHER" id="PTHR11360">
    <property type="entry name" value="MONOCARBOXYLATE TRANSPORTER"/>
    <property type="match status" value="1"/>
</dbReference>